<reference evidence="3" key="3">
    <citation type="submission" date="2019-12" db="UniProtKB">
        <authorList>
            <consortium name="WormBaseParasite"/>
        </authorList>
    </citation>
    <scope>IDENTIFICATION</scope>
</reference>
<reference evidence="2" key="1">
    <citation type="submission" date="2013-11" db="EMBL/GenBank/DDBJ databases">
        <authorList>
            <person name="Aslett M."/>
        </authorList>
    </citation>
    <scope>NUCLEOTIDE SEQUENCE [LARGE SCALE GENOMIC DNA]</scope>
    <source>
        <strain evidence="2">Edinburgh</strain>
    </source>
</reference>
<proteinExistence type="predicted"/>
<name>A0A5S6Q7G1_TRIMR</name>
<protein>
    <submittedName>
        <fullName evidence="3 4">Uncharacterized protein</fullName>
    </submittedName>
</protein>
<accession>A0A5S6Q7G1</accession>
<dbReference type="AlphaFoldDB" id="A0A5S6Q7G1"/>
<feature type="compositionally biased region" description="Basic and acidic residues" evidence="1">
    <location>
        <begin position="54"/>
        <end position="65"/>
    </location>
</feature>
<reference evidence="2" key="2">
    <citation type="submission" date="2014-03" db="EMBL/GenBank/DDBJ databases">
        <title>The whipworm genome and dual-species transcriptomics of an intimate host-pathogen interaction.</title>
        <authorList>
            <person name="Foth B.J."/>
            <person name="Tsai I.J."/>
            <person name="Reid A.J."/>
            <person name="Bancroft A.J."/>
            <person name="Nichol S."/>
            <person name="Tracey A."/>
            <person name="Holroyd N."/>
            <person name="Cotton J.A."/>
            <person name="Stanley E.J."/>
            <person name="Zarowiecki M."/>
            <person name="Liu J.Z."/>
            <person name="Huckvale T."/>
            <person name="Cooper P.J."/>
            <person name="Grencis R.K."/>
            <person name="Berriman M."/>
        </authorList>
    </citation>
    <scope>NUCLEOTIDE SEQUENCE [LARGE SCALE GENOMIC DNA]</scope>
    <source>
        <strain evidence="2">Edinburgh</strain>
    </source>
</reference>
<dbReference type="Proteomes" id="UP000046395">
    <property type="component" value="Unassembled WGS sequence"/>
</dbReference>
<organism evidence="2 3">
    <name type="scientific">Trichuris muris</name>
    <name type="common">Mouse whipworm</name>
    <dbReference type="NCBI Taxonomy" id="70415"/>
    <lineage>
        <taxon>Eukaryota</taxon>
        <taxon>Metazoa</taxon>
        <taxon>Ecdysozoa</taxon>
        <taxon>Nematoda</taxon>
        <taxon>Enoplea</taxon>
        <taxon>Dorylaimia</taxon>
        <taxon>Trichinellida</taxon>
        <taxon>Trichuridae</taxon>
        <taxon>Trichuris</taxon>
    </lineage>
</organism>
<sequence length="136" mass="14546">MYIHTGKSEKDKSITVRARAKATRKKLQKLTMTAALTSSSSWESNRCAPGSFERNNDDGQRKPGYDKHRCNHLLIARSIDGNGASADPTSVGHAAYGVQKGRGAQTTARAQGASSPFLNGHPPGRRAIACLAAKLQ</sequence>
<keyword evidence="2" id="KW-1185">Reference proteome</keyword>
<evidence type="ECO:0000313" key="4">
    <source>
        <dbReference type="WBParaSite" id="TMUE_1000003246.2"/>
    </source>
</evidence>
<dbReference type="WBParaSite" id="TMUE_1000003246.1">
    <property type="protein sequence ID" value="TMUE_1000003246.1"/>
    <property type="gene ID" value="WBGene00298660"/>
</dbReference>
<evidence type="ECO:0000313" key="2">
    <source>
        <dbReference type="Proteomes" id="UP000046395"/>
    </source>
</evidence>
<evidence type="ECO:0000313" key="3">
    <source>
        <dbReference type="WBParaSite" id="TMUE_1000003246.1"/>
    </source>
</evidence>
<feature type="region of interest" description="Disordered" evidence="1">
    <location>
        <begin position="38"/>
        <end position="65"/>
    </location>
</feature>
<evidence type="ECO:0000256" key="1">
    <source>
        <dbReference type="SAM" id="MobiDB-lite"/>
    </source>
</evidence>
<dbReference type="WBParaSite" id="TMUE_1000003246.2">
    <property type="protein sequence ID" value="TMUE_1000003246.2"/>
    <property type="gene ID" value="WBGene00298660"/>
</dbReference>